<organism evidence="4 5">
    <name type="scientific">Actinomycetospora endophytica</name>
    <dbReference type="NCBI Taxonomy" id="2291215"/>
    <lineage>
        <taxon>Bacteria</taxon>
        <taxon>Bacillati</taxon>
        <taxon>Actinomycetota</taxon>
        <taxon>Actinomycetes</taxon>
        <taxon>Pseudonocardiales</taxon>
        <taxon>Pseudonocardiaceae</taxon>
        <taxon>Actinomycetospora</taxon>
    </lineage>
</organism>
<dbReference type="PANTHER" id="PTHR43201">
    <property type="entry name" value="ACYL-COA SYNTHETASE"/>
    <property type="match status" value="1"/>
</dbReference>
<gene>
    <name evidence="4" type="ORF">LQ327_02940</name>
</gene>
<keyword evidence="5" id="KW-1185">Reference proteome</keyword>
<dbReference type="EMBL" id="JAJNDB010000001">
    <property type="protein sequence ID" value="MCD2192353.1"/>
    <property type="molecule type" value="Genomic_DNA"/>
</dbReference>
<sequence length="527" mass="56628">MTTVEARPAGGTLAPAGDPRNATRTLAAPLRRALAIAPGATAVVCPHATLTYAELGERIRRLIDACAALGLQRGDRVAVLSPNCHRYLELHLALPIAGLVIVPLNARHSDPERCYSISDSGARVLFTDRDVAGVGELDVRVVGLHDEYEAVLADAAGDQPLPDGHDAPGEHDLAGIFYTGGTTGAAKGVMLTHGNLIANALHFMACWPFTEDTRFMVVAPMFHAAGTIGALATTWAAGTQVLVPAFTGAGVLDVVEQERITATLVVPTMMDALAVEQRERPRDVSSLRWLSHGSSPAARELLNRTHETFPQASMLHIYGLTETSPIVTLHPDEQLRLDSPRAMSCGRPAVGVEVQVIDPVERTPLEPGQVGEVAIRGANVTAGYWHKPEETAKVLRGGWFTSGDLGYLDEAGYLFLVDRAKDMIVSGGENVYSAEVENALYSHPAVVEAAVFGIPDERYGEAVHAVVQTRLEVSADDLVAHCRLTIAGYKIPRAIDLQADPLPKSGAGKILKRELRDEHWQDRENRI</sequence>
<dbReference type="InterPro" id="IPR042099">
    <property type="entry name" value="ANL_N_sf"/>
</dbReference>
<feature type="domain" description="AMP-dependent synthetase/ligase" evidence="2">
    <location>
        <begin position="32"/>
        <end position="385"/>
    </location>
</feature>
<dbReference type="RefSeq" id="WP_230730029.1">
    <property type="nucleotide sequence ID" value="NZ_JAJNDB010000001.1"/>
</dbReference>
<evidence type="ECO:0000259" key="3">
    <source>
        <dbReference type="Pfam" id="PF13193"/>
    </source>
</evidence>
<feature type="region of interest" description="Disordered" evidence="1">
    <location>
        <begin position="1"/>
        <end position="21"/>
    </location>
</feature>
<evidence type="ECO:0000256" key="1">
    <source>
        <dbReference type="SAM" id="MobiDB-lite"/>
    </source>
</evidence>
<dbReference type="Proteomes" id="UP001199469">
    <property type="component" value="Unassembled WGS sequence"/>
</dbReference>
<dbReference type="PANTHER" id="PTHR43201:SF32">
    <property type="entry name" value="2-SUCCINYLBENZOATE--COA LIGASE, CHLOROPLASTIC_PEROXISOMAL"/>
    <property type="match status" value="1"/>
</dbReference>
<evidence type="ECO:0000259" key="2">
    <source>
        <dbReference type="Pfam" id="PF00501"/>
    </source>
</evidence>
<evidence type="ECO:0000313" key="5">
    <source>
        <dbReference type="Proteomes" id="UP001199469"/>
    </source>
</evidence>
<accession>A0ABS8P294</accession>
<dbReference type="PROSITE" id="PS00455">
    <property type="entry name" value="AMP_BINDING"/>
    <property type="match status" value="1"/>
</dbReference>
<comment type="caution">
    <text evidence="4">The sequence shown here is derived from an EMBL/GenBank/DDBJ whole genome shotgun (WGS) entry which is preliminary data.</text>
</comment>
<feature type="domain" description="AMP-binding enzyme C-terminal" evidence="3">
    <location>
        <begin position="435"/>
        <end position="509"/>
    </location>
</feature>
<dbReference type="InterPro" id="IPR025110">
    <property type="entry name" value="AMP-bd_C"/>
</dbReference>
<protein>
    <submittedName>
        <fullName evidence="4">AMP-binding protein</fullName>
    </submittedName>
</protein>
<name>A0ABS8P294_9PSEU</name>
<dbReference type="Gene3D" id="3.30.300.30">
    <property type="match status" value="1"/>
</dbReference>
<evidence type="ECO:0000313" key="4">
    <source>
        <dbReference type="EMBL" id="MCD2192353.1"/>
    </source>
</evidence>
<proteinExistence type="predicted"/>
<dbReference type="InterPro" id="IPR045851">
    <property type="entry name" value="AMP-bd_C_sf"/>
</dbReference>
<dbReference type="InterPro" id="IPR020845">
    <property type="entry name" value="AMP-binding_CS"/>
</dbReference>
<reference evidence="4 5" key="1">
    <citation type="submission" date="2021-11" db="EMBL/GenBank/DDBJ databases">
        <title>Draft genome sequence of Actinomycetospora sp. SF1 isolated from the rhizosphere soil.</title>
        <authorList>
            <person name="Duangmal K."/>
            <person name="Chantavorakit T."/>
        </authorList>
    </citation>
    <scope>NUCLEOTIDE SEQUENCE [LARGE SCALE GENOMIC DNA]</scope>
    <source>
        <strain evidence="4 5">TBRC 5722</strain>
    </source>
</reference>
<dbReference type="SUPFAM" id="SSF56801">
    <property type="entry name" value="Acetyl-CoA synthetase-like"/>
    <property type="match status" value="1"/>
</dbReference>
<dbReference type="InterPro" id="IPR000873">
    <property type="entry name" value="AMP-dep_synth/lig_dom"/>
</dbReference>
<dbReference type="Pfam" id="PF00501">
    <property type="entry name" value="AMP-binding"/>
    <property type="match status" value="1"/>
</dbReference>
<dbReference type="Pfam" id="PF13193">
    <property type="entry name" value="AMP-binding_C"/>
    <property type="match status" value="1"/>
</dbReference>
<dbReference type="Gene3D" id="3.40.50.12780">
    <property type="entry name" value="N-terminal domain of ligase-like"/>
    <property type="match status" value="1"/>
</dbReference>